<dbReference type="PRINTS" id="PR00252">
    <property type="entry name" value="NRIONCHANNEL"/>
</dbReference>
<evidence type="ECO:0000256" key="10">
    <source>
        <dbReference type="ARBA" id="ARBA00023170"/>
    </source>
</evidence>
<dbReference type="FunFam" id="2.70.170.10:FF:000022">
    <property type="entry name" value="glutamate-gated chloride channel isoform X1"/>
    <property type="match status" value="1"/>
</dbReference>
<feature type="domain" description="Neurotransmitter-gated ion-channel transmembrane" evidence="22">
    <location>
        <begin position="270"/>
        <end position="359"/>
    </location>
</feature>
<dbReference type="InterPro" id="IPR006029">
    <property type="entry name" value="Neurotrans-gated_channel_TM"/>
</dbReference>
<dbReference type="InterPro" id="IPR036734">
    <property type="entry name" value="Neur_chan_lig-bd_sf"/>
</dbReference>
<evidence type="ECO:0000259" key="21">
    <source>
        <dbReference type="Pfam" id="PF02931"/>
    </source>
</evidence>
<dbReference type="EMBL" id="GEZM01091179">
    <property type="protein sequence ID" value="JAV57056.1"/>
    <property type="molecule type" value="Transcribed_RNA"/>
</dbReference>
<dbReference type="InterPro" id="IPR006028">
    <property type="entry name" value="GABAA/Glycine_rcpt"/>
</dbReference>
<feature type="signal peptide" evidence="20">
    <location>
        <begin position="1"/>
        <end position="44"/>
    </location>
</feature>
<dbReference type="GO" id="GO:0045211">
    <property type="term" value="C:postsynaptic membrane"/>
    <property type="evidence" value="ECO:0007669"/>
    <property type="project" value="UniProtKB-SubCell"/>
</dbReference>
<dbReference type="SUPFAM" id="SSF90112">
    <property type="entry name" value="Neurotransmitter-gated ion-channel transmembrane pore"/>
    <property type="match status" value="1"/>
</dbReference>
<evidence type="ECO:0000256" key="17">
    <source>
        <dbReference type="ARBA" id="ARBA00061654"/>
    </source>
</evidence>
<keyword evidence="15 18" id="KW-0407">Ion channel</keyword>
<evidence type="ECO:0000256" key="2">
    <source>
        <dbReference type="ARBA" id="ARBA00022475"/>
    </source>
</evidence>
<evidence type="ECO:0000256" key="15">
    <source>
        <dbReference type="ARBA" id="ARBA00023303"/>
    </source>
</evidence>
<evidence type="ECO:0000256" key="11">
    <source>
        <dbReference type="ARBA" id="ARBA00023173"/>
    </source>
</evidence>
<feature type="domain" description="Neurotransmitter-gated ion-channel ligand-binding" evidence="21">
    <location>
        <begin position="52"/>
        <end position="261"/>
    </location>
</feature>
<keyword evidence="1 18" id="KW-0813">Transport</keyword>
<dbReference type="GO" id="GO:0008068">
    <property type="term" value="F:extracellularly glutamate-gated chloride channel activity"/>
    <property type="evidence" value="ECO:0007669"/>
    <property type="project" value="UniProtKB-ARBA"/>
</dbReference>
<feature type="chain" id="PRO_5036029750" description="Glutamate-gated chloride channel" evidence="20">
    <location>
        <begin position="45"/>
        <end position="441"/>
    </location>
</feature>
<dbReference type="InterPro" id="IPR018000">
    <property type="entry name" value="Neurotransmitter_ion_chnl_CS"/>
</dbReference>
<evidence type="ECO:0000256" key="18">
    <source>
        <dbReference type="RuleBase" id="RU000687"/>
    </source>
</evidence>
<evidence type="ECO:0000256" key="1">
    <source>
        <dbReference type="ARBA" id="ARBA00022448"/>
    </source>
</evidence>
<protein>
    <recommendedName>
        <fullName evidence="26">Glutamate-gated chloride channel</fullName>
    </recommendedName>
</protein>
<reference evidence="23" key="1">
    <citation type="journal article" date="2016" name="Sci. Rep.">
        <title>Molecular characterization of firefly nuptial gifts: a multi-omics approach sheds light on postcopulatory sexual selection.</title>
        <authorList>
            <person name="Al-Wathiqui N."/>
            <person name="Fallon T.R."/>
            <person name="South A."/>
            <person name="Weng J.K."/>
            <person name="Lewis S.M."/>
        </authorList>
    </citation>
    <scope>NUCLEOTIDE SEQUENCE</scope>
</reference>
<evidence type="ECO:0000256" key="12">
    <source>
        <dbReference type="ARBA" id="ARBA00023214"/>
    </source>
</evidence>
<feature type="transmembrane region" description="Helical" evidence="18">
    <location>
        <begin position="262"/>
        <end position="286"/>
    </location>
</feature>
<evidence type="ECO:0000256" key="4">
    <source>
        <dbReference type="ARBA" id="ARBA00022729"/>
    </source>
</evidence>
<dbReference type="Pfam" id="PF02932">
    <property type="entry name" value="Neur_chan_memb"/>
    <property type="match status" value="1"/>
</dbReference>
<dbReference type="InterPro" id="IPR006201">
    <property type="entry name" value="Neur_channel"/>
</dbReference>
<evidence type="ECO:0000256" key="3">
    <source>
        <dbReference type="ARBA" id="ARBA00022692"/>
    </source>
</evidence>
<dbReference type="Gene3D" id="2.70.170.10">
    <property type="entry name" value="Neurotransmitter-gated ion-channel ligand-binding domain"/>
    <property type="match status" value="1"/>
</dbReference>
<evidence type="ECO:0000259" key="22">
    <source>
        <dbReference type="Pfam" id="PF02932"/>
    </source>
</evidence>
<dbReference type="PROSITE" id="PS00236">
    <property type="entry name" value="NEUROTR_ION_CHANNEL"/>
    <property type="match status" value="1"/>
</dbReference>
<dbReference type="SUPFAM" id="SSF63712">
    <property type="entry name" value="Nicotinic receptor ligand binding domain-like"/>
    <property type="match status" value="1"/>
</dbReference>
<evidence type="ECO:0008006" key="26">
    <source>
        <dbReference type="Google" id="ProtNLM"/>
    </source>
</evidence>
<dbReference type="Proteomes" id="UP000327044">
    <property type="component" value="Unassembled WGS sequence"/>
</dbReference>
<evidence type="ECO:0000313" key="24">
    <source>
        <dbReference type="EMBL" id="KAB0791568.1"/>
    </source>
</evidence>
<dbReference type="InParanoid" id="A0A1Y1KC85"/>
<gene>
    <name evidence="24" type="ORF">PPYR_03368</name>
</gene>
<reference evidence="24" key="3">
    <citation type="submission" date="2019-08" db="EMBL/GenBank/DDBJ databases">
        <authorList>
            <consortium name="Photinus pyralis genome working group"/>
            <person name="Fallon T.R."/>
            <person name="Sander Lower S.E."/>
            <person name="Weng J.-K."/>
        </authorList>
    </citation>
    <scope>NUCLEOTIDE SEQUENCE</scope>
    <source>
        <strain evidence="24">1611_PpyrPB1</strain>
        <tissue evidence="24">Whole body</tissue>
    </source>
</reference>
<name>A0A1Y1KC85_PHOPY</name>
<accession>A0A1Y1KC85</accession>
<keyword evidence="11" id="KW-0869">Chloride channel</keyword>
<dbReference type="GO" id="GO:0034707">
    <property type="term" value="C:chloride channel complex"/>
    <property type="evidence" value="ECO:0007669"/>
    <property type="project" value="UniProtKB-KW"/>
</dbReference>
<organism evidence="23">
    <name type="scientific">Photinus pyralis</name>
    <name type="common">Common eastern firefly</name>
    <name type="synonym">Lampyris pyralis</name>
    <dbReference type="NCBI Taxonomy" id="7054"/>
    <lineage>
        <taxon>Eukaryota</taxon>
        <taxon>Metazoa</taxon>
        <taxon>Ecdysozoa</taxon>
        <taxon>Arthropoda</taxon>
        <taxon>Hexapoda</taxon>
        <taxon>Insecta</taxon>
        <taxon>Pterygota</taxon>
        <taxon>Neoptera</taxon>
        <taxon>Endopterygota</taxon>
        <taxon>Coleoptera</taxon>
        <taxon>Polyphaga</taxon>
        <taxon>Elateriformia</taxon>
        <taxon>Elateroidea</taxon>
        <taxon>Lampyridae</taxon>
        <taxon>Lampyrinae</taxon>
        <taxon>Photinus</taxon>
    </lineage>
</organism>
<evidence type="ECO:0000256" key="5">
    <source>
        <dbReference type="ARBA" id="ARBA00022989"/>
    </source>
</evidence>
<dbReference type="InterPro" id="IPR006202">
    <property type="entry name" value="Neur_chan_lig-bd"/>
</dbReference>
<dbReference type="InterPro" id="IPR036719">
    <property type="entry name" value="Neuro-gated_channel_TM_sf"/>
</dbReference>
<keyword evidence="5 18" id="KW-1133">Transmembrane helix</keyword>
<keyword evidence="3 18" id="KW-0812">Transmembrane</keyword>
<keyword evidence="12" id="KW-0868">Chloride</keyword>
<evidence type="ECO:0000256" key="13">
    <source>
        <dbReference type="ARBA" id="ARBA00023257"/>
    </source>
</evidence>
<dbReference type="NCBIfam" id="TIGR00860">
    <property type="entry name" value="LIC"/>
    <property type="match status" value="1"/>
</dbReference>
<evidence type="ECO:0000256" key="14">
    <source>
        <dbReference type="ARBA" id="ARBA00023286"/>
    </source>
</evidence>
<feature type="transmembrane region" description="Helical" evidence="18">
    <location>
        <begin position="324"/>
        <end position="344"/>
    </location>
</feature>
<keyword evidence="6" id="KW-0770">Synapse</keyword>
<dbReference type="CDD" id="cd18993">
    <property type="entry name" value="LGIC_ECD_GluCl"/>
    <property type="match status" value="1"/>
</dbReference>
<dbReference type="EMBL" id="VVIM01000011">
    <property type="protein sequence ID" value="KAB0791568.1"/>
    <property type="molecule type" value="Genomic_DNA"/>
</dbReference>
<keyword evidence="14" id="KW-1071">Ligand-gated ion channel</keyword>
<keyword evidence="2" id="KW-1003">Cell membrane</keyword>
<dbReference type="Pfam" id="PF02931">
    <property type="entry name" value="Neur_chan_LBD"/>
    <property type="match status" value="1"/>
</dbReference>
<proteinExistence type="inferred from homology"/>
<evidence type="ECO:0000313" key="23">
    <source>
        <dbReference type="EMBL" id="JAV57056.1"/>
    </source>
</evidence>
<evidence type="ECO:0000256" key="19">
    <source>
        <dbReference type="SAM" id="MobiDB-lite"/>
    </source>
</evidence>
<comment type="subcellular location">
    <subcellularLocation>
        <location evidence="16">Postsynaptic cell membrane</location>
        <topology evidence="16">Multi-pass membrane protein</topology>
    </subcellularLocation>
</comment>
<sequence>MAPHPVDGKQIRTNDSRNTSPSSCVEMNLILLLFLLFASQTVRCESRREKEKAILARILSPERYDPRLRPPGLNNTEGPTEVRVNTFVRSIYSIDDLNMEYKLQLTFRQQWEDARLKFESQDPHVRYLTLTEPRQIWTPDLFFSNEREGHYHELMAPNLYFRIFPGGHVLYSRRLSLTLACPMNLKLYPFDHQVCSIRMASYSYTTDDLIFLWKEGDPVQIVRNLHLPKWTLQKFSTDYCNSKTNTGEYSCLKVDFLFKRQFCFYLIQIFLPCCMLVLLSFVSFWFEPSAVQARMLLGLSSLLVLAAYTSVVNASIPQISYTKAIDIWTGCCLTFVFAAFLEFATVNYMHSSRRDEDQEETAPNNDEFGMNPLINHSNDPPNGKCVMRKHLQSLKYCQRWFKGQPRRAKSLDVLSRILFPSAFLLFCLSYWISYAVMDSEP</sequence>
<evidence type="ECO:0000256" key="20">
    <source>
        <dbReference type="SAM" id="SignalP"/>
    </source>
</evidence>
<keyword evidence="10" id="KW-0675">Receptor</keyword>
<feature type="transmembrane region" description="Helical" evidence="18">
    <location>
        <begin position="292"/>
        <end position="312"/>
    </location>
</feature>
<keyword evidence="13" id="KW-0628">Postsynaptic cell membrane</keyword>
<dbReference type="AlphaFoldDB" id="A0A1Y1KC85"/>
<evidence type="ECO:0000256" key="6">
    <source>
        <dbReference type="ARBA" id="ARBA00023018"/>
    </source>
</evidence>
<feature type="transmembrane region" description="Helical" evidence="18">
    <location>
        <begin position="417"/>
        <end position="437"/>
    </location>
</feature>
<evidence type="ECO:0000256" key="16">
    <source>
        <dbReference type="ARBA" id="ARBA00034104"/>
    </source>
</evidence>
<evidence type="ECO:0000256" key="7">
    <source>
        <dbReference type="ARBA" id="ARBA00023065"/>
    </source>
</evidence>
<evidence type="ECO:0000256" key="8">
    <source>
        <dbReference type="ARBA" id="ARBA00023136"/>
    </source>
</evidence>
<evidence type="ECO:0000313" key="25">
    <source>
        <dbReference type="Proteomes" id="UP000327044"/>
    </source>
</evidence>
<dbReference type="GO" id="GO:0004888">
    <property type="term" value="F:transmembrane signaling receptor activity"/>
    <property type="evidence" value="ECO:0007669"/>
    <property type="project" value="InterPro"/>
</dbReference>
<keyword evidence="8 18" id="KW-0472">Membrane</keyword>
<dbReference type="PRINTS" id="PR00253">
    <property type="entry name" value="GABAARECEPTR"/>
</dbReference>
<feature type="compositionally biased region" description="Basic and acidic residues" evidence="19">
    <location>
        <begin position="1"/>
        <end position="15"/>
    </location>
</feature>
<reference evidence="24 25" key="2">
    <citation type="journal article" date="2018" name="Elife">
        <title>Firefly genomes illuminate parallel origins of bioluminescence in beetles.</title>
        <authorList>
            <person name="Fallon T.R."/>
            <person name="Lower S.E."/>
            <person name="Chang C.H."/>
            <person name="Bessho-Uehara M."/>
            <person name="Martin G.J."/>
            <person name="Bewick A.J."/>
            <person name="Behringer M."/>
            <person name="Debat H.J."/>
            <person name="Wong I."/>
            <person name="Day J.C."/>
            <person name="Suvorov A."/>
            <person name="Silva C.J."/>
            <person name="Stanger-Hall K.F."/>
            <person name="Hall D.W."/>
            <person name="Schmitz R.J."/>
            <person name="Nelson D.R."/>
            <person name="Lewis S.M."/>
            <person name="Shigenobu S."/>
            <person name="Bybee S.M."/>
            <person name="Larracuente A.M."/>
            <person name="Oba Y."/>
            <person name="Weng J.K."/>
        </authorList>
    </citation>
    <scope>NUCLEOTIDE SEQUENCE [LARGE SCALE GENOMIC DNA]</scope>
    <source>
        <strain evidence="24">1611_PpyrPB1</strain>
        <tissue evidence="24">Whole body</tissue>
    </source>
</reference>
<dbReference type="InterPro" id="IPR038050">
    <property type="entry name" value="Neuro_actylchol_rec"/>
</dbReference>
<keyword evidence="7 18" id="KW-0406">Ion transport</keyword>
<keyword evidence="4 20" id="KW-0732">Signal</keyword>
<keyword evidence="25" id="KW-1185">Reference proteome</keyword>
<comment type="similarity">
    <text evidence="17">Belongs to the ligand-gated ion channel (TC 1.A.9) family. Glutamate-gated chloride channel (TC 1.A.9.4) subfamily.</text>
</comment>
<dbReference type="OrthoDB" id="442503at2759"/>
<dbReference type="Gene3D" id="1.20.58.390">
    <property type="entry name" value="Neurotransmitter-gated ion-channel transmembrane domain"/>
    <property type="match status" value="1"/>
</dbReference>
<keyword evidence="9" id="KW-1015">Disulfide bond</keyword>
<feature type="region of interest" description="Disordered" evidence="19">
    <location>
        <begin position="1"/>
        <end position="21"/>
    </location>
</feature>
<evidence type="ECO:0000256" key="9">
    <source>
        <dbReference type="ARBA" id="ARBA00023157"/>
    </source>
</evidence>
<dbReference type="PANTHER" id="PTHR18945">
    <property type="entry name" value="NEUROTRANSMITTER GATED ION CHANNEL"/>
    <property type="match status" value="1"/>
</dbReference>